<dbReference type="InterPro" id="IPR020058">
    <property type="entry name" value="Glu/Gln-tRNA-synth_Ib_cat-dom"/>
</dbReference>
<dbReference type="NCBIfam" id="TIGR03838">
    <property type="entry name" value="queuosine_YadB"/>
    <property type="match status" value="1"/>
</dbReference>
<dbReference type="Gene3D" id="3.40.50.620">
    <property type="entry name" value="HUPs"/>
    <property type="match status" value="1"/>
</dbReference>
<keyword evidence="6 7" id="KW-0030">Aminoacyl-tRNA synthetase</keyword>
<dbReference type="AlphaFoldDB" id="A0A545STK3"/>
<dbReference type="GO" id="GO:0005524">
    <property type="term" value="F:ATP binding"/>
    <property type="evidence" value="ECO:0007669"/>
    <property type="project" value="UniProtKB-KW"/>
</dbReference>
<feature type="short sequence motif" description="'HIGH' region" evidence="7">
    <location>
        <begin position="14"/>
        <end position="24"/>
    </location>
</feature>
<feature type="domain" description="Glutamyl/glutaminyl-tRNA synthetase class Ib catalytic" evidence="9">
    <location>
        <begin position="11"/>
        <end position="248"/>
    </location>
</feature>
<comment type="caution">
    <text evidence="10">The sequence shown here is derived from an EMBL/GenBank/DDBJ whole genome shotgun (WGS) entry which is preliminary data.</text>
</comment>
<proteinExistence type="inferred from homology"/>
<sequence length="311" mass="34396">MTNAGTGYIGRFAPSPTGPLHFGSLVSALASFLDARCAGGRWLVRMEDLDPPREQPGAADAILRSLDAHGLHWDGAVSYQSLRQPEYIDCLERLLERQLAYPCRCSRRDIAAMGGIYDERCRRGLEGFGGPTAVRLKVTGLPTAEPGSSAIDFVDLFQGHQRQDLGREVGDFIIRRKDGLFAYQLAVVVDDIDQCITHIIRGSDLLSSTPRQIFLYQLLDGPIPKYGHVPLITNRRGQKLSKQTGAAALEDDRAGGNIYRALQCLRQSVPAELESADPQALLDWGTQHWQRQRVPACLELENPNHEPKGQE</sequence>
<dbReference type="GO" id="GO:0008270">
    <property type="term" value="F:zinc ion binding"/>
    <property type="evidence" value="ECO:0007669"/>
    <property type="project" value="UniProtKB-UniRule"/>
</dbReference>
<protein>
    <recommendedName>
        <fullName evidence="7">Glutamyl-Q tRNA(Asp) synthetase</fullName>
        <shortName evidence="7">Glu-Q-RSs</shortName>
        <ecNumber evidence="7">6.1.1.-</ecNumber>
    </recommendedName>
</protein>
<dbReference type="InterPro" id="IPR000924">
    <property type="entry name" value="Glu/Gln-tRNA-synth"/>
</dbReference>
<dbReference type="GO" id="GO:0006424">
    <property type="term" value="P:glutamyl-tRNA aminoacylation"/>
    <property type="evidence" value="ECO:0007669"/>
    <property type="project" value="InterPro"/>
</dbReference>
<comment type="cofactor">
    <cofactor evidence="7">
        <name>Zn(2+)</name>
        <dbReference type="ChEBI" id="CHEBI:29105"/>
    </cofactor>
    <text evidence="7">Binds 1 zinc ion per subunit.</text>
</comment>
<dbReference type="InterPro" id="IPR022380">
    <property type="entry name" value="Glu-Q_tRNA(Asp)_Synthase"/>
</dbReference>
<comment type="similarity">
    <text evidence="7">Belongs to the class-I aminoacyl-tRNA synthetase family. GluQ subfamily.</text>
</comment>
<dbReference type="Proteomes" id="UP000319732">
    <property type="component" value="Unassembled WGS sequence"/>
</dbReference>
<evidence type="ECO:0000256" key="8">
    <source>
        <dbReference type="RuleBase" id="RU363037"/>
    </source>
</evidence>
<dbReference type="RefSeq" id="WP_142929426.1">
    <property type="nucleotide sequence ID" value="NZ_ML660106.1"/>
</dbReference>
<dbReference type="PANTHER" id="PTHR43311:SF1">
    <property type="entry name" value="GLUTAMYL-Q TRNA(ASP) SYNTHETASE"/>
    <property type="match status" value="1"/>
</dbReference>
<organism evidence="10 11">
    <name type="scientific">Exilibacterium tricleocarpae</name>
    <dbReference type="NCBI Taxonomy" id="2591008"/>
    <lineage>
        <taxon>Bacteria</taxon>
        <taxon>Pseudomonadati</taxon>
        <taxon>Pseudomonadota</taxon>
        <taxon>Gammaproteobacteria</taxon>
        <taxon>Cellvibrionales</taxon>
        <taxon>Cellvibrionaceae</taxon>
        <taxon>Exilibacterium</taxon>
    </lineage>
</organism>
<feature type="binding site" evidence="7">
    <location>
        <position position="242"/>
    </location>
    <ligand>
        <name>ATP</name>
        <dbReference type="ChEBI" id="CHEBI:30616"/>
    </ligand>
</feature>
<feature type="binding site" evidence="7">
    <location>
        <position position="105"/>
    </location>
    <ligand>
        <name>Zn(2+)</name>
        <dbReference type="ChEBI" id="CHEBI:29105"/>
    </ligand>
</feature>
<feature type="binding site" evidence="7">
    <location>
        <position position="121"/>
    </location>
    <ligand>
        <name>Zn(2+)</name>
        <dbReference type="ChEBI" id="CHEBI:29105"/>
    </ligand>
</feature>
<dbReference type="Pfam" id="PF00749">
    <property type="entry name" value="tRNA-synt_1c"/>
    <property type="match status" value="1"/>
</dbReference>
<dbReference type="InterPro" id="IPR014729">
    <property type="entry name" value="Rossmann-like_a/b/a_fold"/>
</dbReference>
<keyword evidence="5 7" id="KW-0067">ATP-binding</keyword>
<evidence type="ECO:0000313" key="11">
    <source>
        <dbReference type="Proteomes" id="UP000319732"/>
    </source>
</evidence>
<comment type="function">
    <text evidence="7">Catalyzes the tRNA-independent activation of glutamate in presence of ATP and the subsequent transfer of glutamate onto a tRNA(Asp). Glutamate is transferred on the 2-amino-5-(4,5-dihydroxy-2-cyclopenten-1-yl) moiety of the queuosine in the wobble position of the QUC anticodon.</text>
</comment>
<reference evidence="10 11" key="1">
    <citation type="submission" date="2019-06" db="EMBL/GenBank/DDBJ databases">
        <title>Whole genome sequence for Cellvibrionaceae sp. R142.</title>
        <authorList>
            <person name="Wang G."/>
        </authorList>
    </citation>
    <scope>NUCLEOTIDE SEQUENCE [LARGE SCALE GENOMIC DNA]</scope>
    <source>
        <strain evidence="10 11">R142</strain>
    </source>
</reference>
<keyword evidence="1 7" id="KW-0436">Ligase</keyword>
<feature type="binding site" evidence="7">
    <location>
        <position position="103"/>
    </location>
    <ligand>
        <name>Zn(2+)</name>
        <dbReference type="ChEBI" id="CHEBI:29105"/>
    </ligand>
</feature>
<gene>
    <name evidence="7" type="primary">gluQ</name>
    <name evidence="10" type="ORF">FKG94_23685</name>
</gene>
<evidence type="ECO:0000256" key="5">
    <source>
        <dbReference type="ARBA" id="ARBA00022840"/>
    </source>
</evidence>
<dbReference type="SUPFAM" id="SSF52374">
    <property type="entry name" value="Nucleotidylyl transferase"/>
    <property type="match status" value="1"/>
</dbReference>
<keyword evidence="2 7" id="KW-0479">Metal-binding</keyword>
<dbReference type="InterPro" id="IPR049940">
    <property type="entry name" value="GluQ/Sye"/>
</dbReference>
<dbReference type="PRINTS" id="PR00987">
    <property type="entry name" value="TRNASYNTHGLU"/>
</dbReference>
<evidence type="ECO:0000256" key="7">
    <source>
        <dbReference type="HAMAP-Rule" id="MF_01428"/>
    </source>
</evidence>
<dbReference type="GO" id="GO:0006400">
    <property type="term" value="P:tRNA modification"/>
    <property type="evidence" value="ECO:0007669"/>
    <property type="project" value="InterPro"/>
</dbReference>
<evidence type="ECO:0000259" key="9">
    <source>
        <dbReference type="Pfam" id="PF00749"/>
    </source>
</evidence>
<evidence type="ECO:0000256" key="6">
    <source>
        <dbReference type="ARBA" id="ARBA00023146"/>
    </source>
</evidence>
<name>A0A545STK3_9GAMM</name>
<evidence type="ECO:0000256" key="4">
    <source>
        <dbReference type="ARBA" id="ARBA00022833"/>
    </source>
</evidence>
<dbReference type="GO" id="GO:0004818">
    <property type="term" value="F:glutamate-tRNA ligase activity"/>
    <property type="evidence" value="ECO:0007669"/>
    <property type="project" value="TreeGrafter"/>
</dbReference>
<keyword evidence="8" id="KW-0648">Protein biosynthesis</keyword>
<feature type="binding site" evidence="7">
    <location>
        <position position="117"/>
    </location>
    <ligand>
        <name>Zn(2+)</name>
        <dbReference type="ChEBI" id="CHEBI:29105"/>
    </ligand>
</feature>
<dbReference type="OrthoDB" id="9807503at2"/>
<dbReference type="PANTHER" id="PTHR43311">
    <property type="entry name" value="GLUTAMATE--TRNA LIGASE"/>
    <property type="match status" value="1"/>
</dbReference>
<feature type="binding site" evidence="7">
    <location>
        <position position="183"/>
    </location>
    <ligand>
        <name>L-glutamate</name>
        <dbReference type="ChEBI" id="CHEBI:29985"/>
    </ligand>
</feature>
<dbReference type="HAMAP" id="MF_01428">
    <property type="entry name" value="Glu_Q_tRNA_synth"/>
    <property type="match status" value="1"/>
</dbReference>
<accession>A0A545STK3</accession>
<feature type="short sequence motif" description="'KMSKS' region" evidence="7">
    <location>
        <begin position="239"/>
        <end position="243"/>
    </location>
</feature>
<keyword evidence="4 7" id="KW-0862">Zinc</keyword>
<feature type="binding site" evidence="7">
    <location>
        <begin position="11"/>
        <end position="15"/>
    </location>
    <ligand>
        <name>L-glutamate</name>
        <dbReference type="ChEBI" id="CHEBI:29985"/>
    </ligand>
</feature>
<dbReference type="EC" id="6.1.1.-" evidence="7"/>
<dbReference type="NCBIfam" id="NF004314">
    <property type="entry name" value="PRK05710.1-3"/>
    <property type="match status" value="1"/>
</dbReference>
<feature type="binding site" evidence="7">
    <location>
        <position position="201"/>
    </location>
    <ligand>
        <name>L-glutamate</name>
        <dbReference type="ChEBI" id="CHEBI:29985"/>
    </ligand>
</feature>
<dbReference type="GO" id="GO:0005829">
    <property type="term" value="C:cytosol"/>
    <property type="evidence" value="ECO:0007669"/>
    <property type="project" value="TreeGrafter"/>
</dbReference>
<dbReference type="FunFam" id="3.40.50.620:FF:000093">
    <property type="entry name" value="Glutamyl-Q tRNA(Asp) synthetase"/>
    <property type="match status" value="1"/>
</dbReference>
<dbReference type="EMBL" id="VHSG01000028">
    <property type="protein sequence ID" value="TQV68293.1"/>
    <property type="molecule type" value="Genomic_DNA"/>
</dbReference>
<feature type="binding site" evidence="7">
    <location>
        <position position="47"/>
    </location>
    <ligand>
        <name>L-glutamate</name>
        <dbReference type="ChEBI" id="CHEBI:29985"/>
    </ligand>
</feature>
<evidence type="ECO:0000313" key="10">
    <source>
        <dbReference type="EMBL" id="TQV68293.1"/>
    </source>
</evidence>
<evidence type="ECO:0000256" key="3">
    <source>
        <dbReference type="ARBA" id="ARBA00022741"/>
    </source>
</evidence>
<evidence type="ECO:0000256" key="2">
    <source>
        <dbReference type="ARBA" id="ARBA00022723"/>
    </source>
</evidence>
<evidence type="ECO:0000256" key="1">
    <source>
        <dbReference type="ARBA" id="ARBA00022598"/>
    </source>
</evidence>
<keyword evidence="3 7" id="KW-0547">Nucleotide-binding</keyword>
<keyword evidence="11" id="KW-1185">Reference proteome</keyword>